<name>A0ABZ0V5V9_9MICO</name>
<keyword evidence="2" id="KW-1185">Reference proteome</keyword>
<evidence type="ECO:0000313" key="1">
    <source>
        <dbReference type="EMBL" id="WQB68834.1"/>
    </source>
</evidence>
<dbReference type="RefSeq" id="WP_322408936.1">
    <property type="nucleotide sequence ID" value="NZ_CP139779.1"/>
</dbReference>
<organism evidence="1 2">
    <name type="scientific">Microbacterium invictum</name>
    <dbReference type="NCBI Taxonomy" id="515415"/>
    <lineage>
        <taxon>Bacteria</taxon>
        <taxon>Bacillati</taxon>
        <taxon>Actinomycetota</taxon>
        <taxon>Actinomycetes</taxon>
        <taxon>Micrococcales</taxon>
        <taxon>Microbacteriaceae</taxon>
        <taxon>Microbacterium</taxon>
    </lineage>
</organism>
<evidence type="ECO:0000313" key="2">
    <source>
        <dbReference type="Proteomes" id="UP001324533"/>
    </source>
</evidence>
<accession>A0ABZ0V5V9</accession>
<dbReference type="EMBL" id="CP139779">
    <property type="protein sequence ID" value="WQB68834.1"/>
    <property type="molecule type" value="Genomic_DNA"/>
</dbReference>
<dbReference type="Proteomes" id="UP001324533">
    <property type="component" value="Chromosome"/>
</dbReference>
<sequence>MTTLTTPMQATTGVERLILVAADAARGAVARRVRRRTDVIGRHSAAVLVAAAERRHLAVARGAVGIFPG</sequence>
<reference evidence="1 2" key="1">
    <citation type="submission" date="2023-06" db="EMBL/GenBank/DDBJ databases">
        <title>Rock-solubilizing bacteria, Microbacterium invictum, promotes re-establishment of vegetation in rocky wasteland by accelerating rock bio-weathering and reshaping soil bacterial community.</title>
        <authorList>
            <person name="Liu C."/>
        </authorList>
    </citation>
    <scope>NUCLEOTIDE SEQUENCE [LARGE SCALE GENOMIC DNA]</scope>
    <source>
        <strain evidence="1 2">X-18</strain>
    </source>
</reference>
<gene>
    <name evidence="1" type="ORF">T9R20_08865</name>
</gene>
<protein>
    <submittedName>
        <fullName evidence="1">Uncharacterized protein</fullName>
    </submittedName>
</protein>
<proteinExistence type="predicted"/>